<dbReference type="EMBL" id="CM051404">
    <property type="protein sequence ID" value="KAJ4706720.1"/>
    <property type="molecule type" value="Genomic_DNA"/>
</dbReference>
<dbReference type="Proteomes" id="UP001164539">
    <property type="component" value="Chromosome 11"/>
</dbReference>
<reference evidence="1 2" key="1">
    <citation type="journal article" date="2023" name="Science">
        <title>Complex scaffold remodeling in plant triterpene biosynthesis.</title>
        <authorList>
            <person name="De La Pena R."/>
            <person name="Hodgson H."/>
            <person name="Liu J.C."/>
            <person name="Stephenson M.J."/>
            <person name="Martin A.C."/>
            <person name="Owen C."/>
            <person name="Harkess A."/>
            <person name="Leebens-Mack J."/>
            <person name="Jimenez L.E."/>
            <person name="Osbourn A."/>
            <person name="Sattely E.S."/>
        </authorList>
    </citation>
    <scope>NUCLEOTIDE SEQUENCE [LARGE SCALE GENOMIC DNA]</scope>
    <source>
        <strain evidence="2">cv. JPN11</strain>
        <tissue evidence="1">Leaf</tissue>
    </source>
</reference>
<name>A0ACC1X5J1_MELAZ</name>
<comment type="caution">
    <text evidence="1">The sequence shown here is derived from an EMBL/GenBank/DDBJ whole genome shotgun (WGS) entry which is preliminary data.</text>
</comment>
<accession>A0ACC1X5J1</accession>
<gene>
    <name evidence="1" type="ORF">OWV82_020339</name>
</gene>
<evidence type="ECO:0000313" key="1">
    <source>
        <dbReference type="EMBL" id="KAJ4706720.1"/>
    </source>
</evidence>
<protein>
    <submittedName>
        <fullName evidence="1">Cytochrome P450</fullName>
    </submittedName>
</protein>
<sequence>MELIFSLQSALFFFLLSLYLYFHFFTSSKRSSATTAVNTGFKHYPLLGALPGYLKNRHRFIDWSAETLKHSPNNTAVFYRPGKVHGIITANPANVEYILKTNFENYPKGDRFITHLEDFLGRGIFNSDGELWRVQRKTASYEFNTKSLRNFVMDSVRSEILSRLVPFLTKASKTEQVLDLQDILERFAFDNICKVAFNFDPACLGGDGTSGSEFMRAFENGTALSSGRFRYAVNKFWKVKKFFNIGSEKTLKSSIDIVHEFANNIIRSRMEERSENMDEDLLSRFIGNSEHSP</sequence>
<proteinExistence type="predicted"/>
<organism evidence="1 2">
    <name type="scientific">Melia azedarach</name>
    <name type="common">Chinaberry tree</name>
    <dbReference type="NCBI Taxonomy" id="155640"/>
    <lineage>
        <taxon>Eukaryota</taxon>
        <taxon>Viridiplantae</taxon>
        <taxon>Streptophyta</taxon>
        <taxon>Embryophyta</taxon>
        <taxon>Tracheophyta</taxon>
        <taxon>Spermatophyta</taxon>
        <taxon>Magnoliopsida</taxon>
        <taxon>eudicotyledons</taxon>
        <taxon>Gunneridae</taxon>
        <taxon>Pentapetalae</taxon>
        <taxon>rosids</taxon>
        <taxon>malvids</taxon>
        <taxon>Sapindales</taxon>
        <taxon>Meliaceae</taxon>
        <taxon>Melia</taxon>
    </lineage>
</organism>
<keyword evidence="2" id="KW-1185">Reference proteome</keyword>
<evidence type="ECO:0000313" key="2">
    <source>
        <dbReference type="Proteomes" id="UP001164539"/>
    </source>
</evidence>